<dbReference type="Pfam" id="PF00300">
    <property type="entry name" value="His_Phos_1"/>
    <property type="match status" value="1"/>
</dbReference>
<dbReference type="SUPFAM" id="SSF53254">
    <property type="entry name" value="Phosphoglycerate mutase-like"/>
    <property type="match status" value="1"/>
</dbReference>
<dbReference type="Proteomes" id="UP000305881">
    <property type="component" value="Chromosome"/>
</dbReference>
<dbReference type="GO" id="GO:0005737">
    <property type="term" value="C:cytoplasm"/>
    <property type="evidence" value="ECO:0007669"/>
    <property type="project" value="TreeGrafter"/>
</dbReference>
<dbReference type="PANTHER" id="PTHR48100:SF59">
    <property type="entry name" value="ADENOSYLCOBALAMIN_ALPHA-RIBAZOLE PHOSPHATASE"/>
    <property type="match status" value="1"/>
</dbReference>
<dbReference type="KEGG" id="mbur:EQU24_05315"/>
<dbReference type="InterPro" id="IPR029033">
    <property type="entry name" value="His_PPase_superfam"/>
</dbReference>
<gene>
    <name evidence="2" type="primary">cobC</name>
    <name evidence="2" type="ORF">EQU24_05315</name>
</gene>
<dbReference type="EC" id="3.1.3.73" evidence="1"/>
<proteinExistence type="predicted"/>
<dbReference type="OrthoDB" id="9783269at2"/>
<evidence type="ECO:0000313" key="3">
    <source>
        <dbReference type="Proteomes" id="UP000305881"/>
    </source>
</evidence>
<reference evidence="3" key="1">
    <citation type="journal article" date="2019" name="J. Bacteriol.">
        <title>A Mutagenic Screen Identifies a TonB-Dependent Receptor Required for the Lanthanide Metal Switch in the Type I Methanotroph 'Methylotuvimicrobium buryatense' 5GB1C.</title>
        <authorList>
            <person name="Groom J.D."/>
            <person name="Ford S.M."/>
            <person name="Pesesky M.W."/>
            <person name="Lidstrom M.E."/>
        </authorList>
    </citation>
    <scope>NUCLEOTIDE SEQUENCE [LARGE SCALE GENOMIC DNA]</scope>
    <source>
        <strain evidence="3">5GB1C</strain>
    </source>
</reference>
<keyword evidence="3" id="KW-1185">Reference proteome</keyword>
<protein>
    <recommendedName>
        <fullName evidence="1">Alpha-ribazole phosphatase</fullName>
        <ecNumber evidence="1">3.1.3.73</ecNumber>
    </recommendedName>
</protein>
<dbReference type="EMBL" id="CP035467">
    <property type="protein sequence ID" value="QCW81732.1"/>
    <property type="molecule type" value="Genomic_DNA"/>
</dbReference>
<dbReference type="InterPro" id="IPR017578">
    <property type="entry name" value="Ribazole_CobC"/>
</dbReference>
<dbReference type="RefSeq" id="WP_017840487.1">
    <property type="nucleotide sequence ID" value="NZ_CP035467.1"/>
</dbReference>
<evidence type="ECO:0000256" key="1">
    <source>
        <dbReference type="NCBIfam" id="TIGR03162"/>
    </source>
</evidence>
<dbReference type="SMART" id="SM00855">
    <property type="entry name" value="PGAM"/>
    <property type="match status" value="1"/>
</dbReference>
<dbReference type="InterPro" id="IPR013078">
    <property type="entry name" value="His_Pase_superF_clade-1"/>
</dbReference>
<accession>A0A4P9UKH0</accession>
<dbReference type="STRING" id="675511.GCA_000341735_01947"/>
<dbReference type="NCBIfam" id="TIGR03162">
    <property type="entry name" value="ribazole_cobC"/>
    <property type="match status" value="1"/>
</dbReference>
<dbReference type="CDD" id="cd07067">
    <property type="entry name" value="HP_PGM_like"/>
    <property type="match status" value="1"/>
</dbReference>
<dbReference type="PIRSF" id="PIRSF000709">
    <property type="entry name" value="6PFK_2-Ptase"/>
    <property type="match status" value="1"/>
</dbReference>
<name>A0A4P9UKH0_METBY</name>
<dbReference type="GO" id="GO:0043755">
    <property type="term" value="F:alpha-ribazole phosphatase activity"/>
    <property type="evidence" value="ECO:0007669"/>
    <property type="project" value="UniProtKB-UniRule"/>
</dbReference>
<dbReference type="PANTHER" id="PTHR48100">
    <property type="entry name" value="BROAD-SPECIFICITY PHOSPHATASE YOR283W-RELATED"/>
    <property type="match status" value="1"/>
</dbReference>
<organism evidence="2 3">
    <name type="scientific">Methylotuvimicrobium buryatense</name>
    <name type="common">Methylomicrobium buryatense</name>
    <dbReference type="NCBI Taxonomy" id="95641"/>
    <lineage>
        <taxon>Bacteria</taxon>
        <taxon>Pseudomonadati</taxon>
        <taxon>Pseudomonadota</taxon>
        <taxon>Gammaproteobacteria</taxon>
        <taxon>Methylococcales</taxon>
        <taxon>Methylococcaceae</taxon>
        <taxon>Methylotuvimicrobium</taxon>
    </lineage>
</organism>
<dbReference type="GO" id="GO:0009236">
    <property type="term" value="P:cobalamin biosynthetic process"/>
    <property type="evidence" value="ECO:0007669"/>
    <property type="project" value="UniProtKB-UniRule"/>
</dbReference>
<sequence>MDIYLIRHTQTAAAKGLCYGRSDIALADSFAREMEALRQKLPELAEDCRFYSSALSRCKRLADSLSDEVVTDERLLELDFGDWEGMFFDDIDAEALNLWTRHFVDVPPPNGESFTDLCRRAGSFWQELIKTELSQAVVVTHAGVIRALLTHILKLSPAAAFQFRVDHGSLHKFQYSHQYTYIHYLNL</sequence>
<evidence type="ECO:0000313" key="2">
    <source>
        <dbReference type="EMBL" id="QCW81732.1"/>
    </source>
</evidence>
<dbReference type="Gene3D" id="3.40.50.1240">
    <property type="entry name" value="Phosphoglycerate mutase-like"/>
    <property type="match status" value="1"/>
</dbReference>
<dbReference type="InterPro" id="IPR050275">
    <property type="entry name" value="PGM_Phosphatase"/>
</dbReference>
<dbReference type="AlphaFoldDB" id="A0A4P9UKH0"/>